<dbReference type="EMBL" id="LN899826">
    <property type="protein sequence ID" value="CUV41755.1"/>
    <property type="molecule type" value="Genomic_DNA"/>
</dbReference>
<dbReference type="EMBL" id="LN899825">
    <property type="protein sequence ID" value="CUV37590.1"/>
    <property type="molecule type" value="Genomic_DNA"/>
</dbReference>
<accession>A0A0S4UT36</accession>
<dbReference type="EMBL" id="LN899822">
    <property type="protein sequence ID" value="CUV61186.1"/>
    <property type="molecule type" value="Genomic_DNA"/>
</dbReference>
<dbReference type="AlphaFoldDB" id="A0A0S4UT36"/>
<evidence type="ECO:0000313" key="2">
    <source>
        <dbReference type="EMBL" id="CUV37590.1"/>
    </source>
</evidence>
<name>A0A0S4UT36_RALSL</name>
<organism evidence="1">
    <name type="scientific">Ralstonia solanacearum</name>
    <name type="common">Pseudomonas solanacearum</name>
    <dbReference type="NCBI Taxonomy" id="305"/>
    <lineage>
        <taxon>Bacteria</taxon>
        <taxon>Pseudomonadati</taxon>
        <taxon>Pseudomonadota</taxon>
        <taxon>Betaproteobacteria</taxon>
        <taxon>Burkholderiales</taxon>
        <taxon>Burkholderiaceae</taxon>
        <taxon>Ralstonia</taxon>
        <taxon>Ralstonia solanacearum species complex</taxon>
    </lineage>
</organism>
<evidence type="ECO:0000313" key="1">
    <source>
        <dbReference type="EMBL" id="CUV25324.1"/>
    </source>
</evidence>
<dbReference type="PATRIC" id="fig|305.107.peg.3291"/>
<gene>
    <name evidence="4" type="ORF">RD1301_v1_1340019</name>
    <name evidence="1" type="ORF">RUN1744_v1_910040</name>
    <name evidence="2" type="ORF">TD1301_v1_4060004</name>
    <name evidence="3" type="ORF">TF3108_v1_850040</name>
</gene>
<evidence type="ECO:0000313" key="3">
    <source>
        <dbReference type="EMBL" id="CUV41755.1"/>
    </source>
</evidence>
<evidence type="ECO:0000313" key="4">
    <source>
        <dbReference type="EMBL" id="CUV61186.1"/>
    </source>
</evidence>
<protein>
    <submittedName>
        <fullName evidence="1">Uncharacterized protein</fullName>
    </submittedName>
</protein>
<sequence length="73" mass="7762">MAFTLTQLAALEAAIASGELSVQYDGKKVEYRSIGDLRAAYNMVRGALIASGQLQELANTNRGPASLAVFSRD</sequence>
<reference evidence="1" key="1">
    <citation type="submission" date="2015-10" db="EMBL/GenBank/DDBJ databases">
        <authorList>
            <person name="Gilbert D.G."/>
        </authorList>
    </citation>
    <scope>NUCLEOTIDE SEQUENCE</scope>
    <source>
        <strain evidence="1">Phyl III-seqv23</strain>
    </source>
</reference>
<proteinExistence type="predicted"/>
<dbReference type="EMBL" id="LN899823">
    <property type="protein sequence ID" value="CUV25324.1"/>
    <property type="molecule type" value="Genomic_DNA"/>
</dbReference>
<dbReference type="NCBIfam" id="NF047331">
    <property type="entry name" value="phage_HTJ"/>
    <property type="match status" value="1"/>
</dbReference>